<reference evidence="2 3" key="1">
    <citation type="journal article" date="2020" name="G3 (Bethesda)">
        <title>Genetic Underpinnings of Host Manipulation by Ophiocordyceps as Revealed by Comparative Transcriptomics.</title>
        <authorList>
            <person name="Will I."/>
            <person name="Das B."/>
            <person name="Trinh T."/>
            <person name="Brachmann A."/>
            <person name="Ohm R.A."/>
            <person name="de Bekker C."/>
        </authorList>
    </citation>
    <scope>NUCLEOTIDE SEQUENCE [LARGE SCALE GENOMIC DNA]</scope>
    <source>
        <strain evidence="2 3">EC05</strain>
    </source>
</reference>
<keyword evidence="3" id="KW-1185">Reference proteome</keyword>
<evidence type="ECO:0000313" key="2">
    <source>
        <dbReference type="EMBL" id="KAF4584434.1"/>
    </source>
</evidence>
<protein>
    <submittedName>
        <fullName evidence="2">Uncharacterized protein</fullName>
    </submittedName>
</protein>
<feature type="transmembrane region" description="Helical" evidence="1">
    <location>
        <begin position="20"/>
        <end position="40"/>
    </location>
</feature>
<comment type="caution">
    <text evidence="2">The sequence shown here is derived from an EMBL/GenBank/DDBJ whole genome shotgun (WGS) entry which is preliminary data.</text>
</comment>
<dbReference type="EMBL" id="JAACLJ010000006">
    <property type="protein sequence ID" value="KAF4584434.1"/>
    <property type="molecule type" value="Genomic_DNA"/>
</dbReference>
<keyword evidence="1" id="KW-0472">Membrane</keyword>
<dbReference type="OrthoDB" id="3034003at2759"/>
<name>A0A8H4Q427_9HYPO</name>
<feature type="transmembrane region" description="Helical" evidence="1">
    <location>
        <begin position="101"/>
        <end position="121"/>
    </location>
</feature>
<keyword evidence="1" id="KW-0812">Transmembrane</keyword>
<accession>A0A8H4Q427</accession>
<sequence>MWSSLADGLDLFQPLLNPLMALEITVGYAAGLVALAVLLVRQCYSNAIAFILSRILGTSNSAATWTLSSEMLRQSYWPCLLSTDSSRNGNVRTGVLWLSRLRSVLGVLLSLAAIMTPLGLYRSSEVEASRADFAYAPDSSVYGQTTMPRSRYSLVRTCGSTPNEPPMACPYEQDNYPVLSPSGNGTAWQQTSRRNVKIPPTILETYSSGTRNSKTISNALDIQWRLYSQEQDGVNNQGFPMTVGKFRKLESLIPRNGFHVVEGLIVDTVNGGIGFRNHTLPQGFDGRVSWEEDLLFVVPETACVDTNLTLVHHRGGIYLTLLDRGGLHNLSRTAPEYRFESWRKGADLSRRAYLAAWWHNYYISSSGLHASRYGYSNAYGNFEVVGENKGRMPHNVDDISISKRFGHYLFSDTNQSVLASSNRIKASNFNSINSWCSSVAETSSAGDDNMLIGCGLLRSAPLLERIESGRGTAVLQTHMKLPLVEPYLLERDTGWSQNIYACATAVKATIKTVSLSYHDRHGHLTGLKVEDVKEKQYPDRASMPLWGIEDVGSAYNLDQISLNWGIVTPEHDRRANITTYRQPSIYLKGLMNDDVKTSGRKDLGKNTAGSEFASRALSAAYCTTQASRSRTAPSFNVCGDFDYRGRGDLARLIRWQNLTANAETASLVPNLLFTDIAASLVVGGKALVRGGEPLVVTRTVSRLRYRLPFAVPAIISLAAALSVLIASLVLVCLGRDNSDLLRRHIQCLSPGRIYTLLASGGSGVDFAMSGKEWNSKCFV</sequence>
<evidence type="ECO:0000313" key="3">
    <source>
        <dbReference type="Proteomes" id="UP000562929"/>
    </source>
</evidence>
<dbReference type="Proteomes" id="UP000562929">
    <property type="component" value="Unassembled WGS sequence"/>
</dbReference>
<evidence type="ECO:0000256" key="1">
    <source>
        <dbReference type="SAM" id="Phobius"/>
    </source>
</evidence>
<proteinExistence type="predicted"/>
<keyword evidence="1" id="KW-1133">Transmembrane helix</keyword>
<dbReference type="AlphaFoldDB" id="A0A8H4Q427"/>
<organism evidence="2 3">
    <name type="scientific">Ophiocordyceps camponoti-floridani</name>
    <dbReference type="NCBI Taxonomy" id="2030778"/>
    <lineage>
        <taxon>Eukaryota</taxon>
        <taxon>Fungi</taxon>
        <taxon>Dikarya</taxon>
        <taxon>Ascomycota</taxon>
        <taxon>Pezizomycotina</taxon>
        <taxon>Sordariomycetes</taxon>
        <taxon>Hypocreomycetidae</taxon>
        <taxon>Hypocreales</taxon>
        <taxon>Ophiocordycipitaceae</taxon>
        <taxon>Ophiocordyceps</taxon>
    </lineage>
</organism>
<gene>
    <name evidence="2" type="ORF">GQ602_005807</name>
</gene>
<feature type="transmembrane region" description="Helical" evidence="1">
    <location>
        <begin position="709"/>
        <end position="733"/>
    </location>
</feature>